<evidence type="ECO:0000313" key="1">
    <source>
        <dbReference type="EMBL" id="QKW53055.1"/>
    </source>
</evidence>
<evidence type="ECO:0000313" key="2">
    <source>
        <dbReference type="Proteomes" id="UP000509303"/>
    </source>
</evidence>
<dbReference type="EMBL" id="CP054929">
    <property type="protein sequence ID" value="QKW53055.1"/>
    <property type="molecule type" value="Genomic_DNA"/>
</dbReference>
<dbReference type="AlphaFoldDB" id="A0A7H8NF13"/>
<proteinExistence type="predicted"/>
<gene>
    <name evidence="1" type="ORF">HUT08_29875</name>
</gene>
<keyword evidence="2" id="KW-1185">Reference proteome</keyword>
<protein>
    <submittedName>
        <fullName evidence="1">Uncharacterized protein</fullName>
    </submittedName>
</protein>
<reference evidence="1 2" key="1">
    <citation type="submission" date="2020-06" db="EMBL/GenBank/DDBJ databases">
        <title>Genome mining for natural products.</title>
        <authorList>
            <person name="Zhang B."/>
            <person name="Shi J."/>
            <person name="Ge H."/>
        </authorList>
    </citation>
    <scope>NUCLEOTIDE SEQUENCE [LARGE SCALE GENOMIC DNA]</scope>
    <source>
        <strain evidence="1 2">NA00687</strain>
    </source>
</reference>
<organism evidence="1 2">
    <name type="scientific">Streptomyces buecherae</name>
    <dbReference type="NCBI Taxonomy" id="2763006"/>
    <lineage>
        <taxon>Bacteria</taxon>
        <taxon>Bacillati</taxon>
        <taxon>Actinomycetota</taxon>
        <taxon>Actinomycetes</taxon>
        <taxon>Kitasatosporales</taxon>
        <taxon>Streptomycetaceae</taxon>
        <taxon>Streptomyces</taxon>
    </lineage>
</organism>
<dbReference type="RefSeq" id="WP_176164765.1">
    <property type="nucleotide sequence ID" value="NZ_CP054929.1"/>
</dbReference>
<accession>A0A7H8NF13</accession>
<name>A0A7H8NF13_9ACTN</name>
<sequence>MPEMDDEAMYLVHAHLTAALGAAVPDDAAALITGCAGAGEAVEHVVVHRVADSNLVVGVFLLAPSLRAAEGVAEAVCRRALATYERLGGLTFDGCQVPFVAAYYERAADPAAAGQLMPRHDPSTDNPFHPFC</sequence>
<dbReference type="Proteomes" id="UP000509303">
    <property type="component" value="Chromosome"/>
</dbReference>